<feature type="compositionally biased region" description="Polar residues" evidence="7">
    <location>
        <begin position="484"/>
        <end position="495"/>
    </location>
</feature>
<evidence type="ECO:0000256" key="6">
    <source>
        <dbReference type="PROSITE-ProRule" id="PRU00089"/>
    </source>
</evidence>
<reference evidence="10 11" key="1">
    <citation type="submission" date="2024-11" db="EMBL/GenBank/DDBJ databases">
        <title>Chromosome-level genome assembly of the freshwater bivalve Anodonta woodiana.</title>
        <authorList>
            <person name="Chen X."/>
        </authorList>
    </citation>
    <scope>NUCLEOTIDE SEQUENCE [LARGE SCALE GENOMIC DNA]</scope>
    <source>
        <strain evidence="10">MN2024</strain>
        <tissue evidence="10">Gills</tissue>
    </source>
</reference>
<dbReference type="Proteomes" id="UP001634394">
    <property type="component" value="Unassembled WGS sequence"/>
</dbReference>
<evidence type="ECO:0000313" key="10">
    <source>
        <dbReference type="EMBL" id="KAL3892069.1"/>
    </source>
</evidence>
<dbReference type="EMBL" id="JBJQND010000001">
    <property type="protein sequence ID" value="KAL3892069.1"/>
    <property type="molecule type" value="Genomic_DNA"/>
</dbReference>
<feature type="region of interest" description="Disordered" evidence="7">
    <location>
        <begin position="320"/>
        <end position="343"/>
    </location>
</feature>
<accession>A0ABD3Y0V5</accession>
<dbReference type="InterPro" id="IPR036390">
    <property type="entry name" value="WH_DNA-bd_sf"/>
</dbReference>
<keyword evidence="11" id="KW-1185">Reference proteome</keyword>
<evidence type="ECO:0000256" key="3">
    <source>
        <dbReference type="ARBA" id="ARBA00023125"/>
    </source>
</evidence>
<dbReference type="EMBL" id="JBJQND010000001">
    <property type="protein sequence ID" value="KAL3891963.1"/>
    <property type="molecule type" value="Genomic_DNA"/>
</dbReference>
<gene>
    <name evidence="9" type="ORF">ACJMK2_004203</name>
    <name evidence="10" type="ORF">ACJMK2_004309</name>
</gene>
<sequence length="495" mass="55821">MKRKAGHEDLNSCTKIRKMAYSQMDSSFCGASMYPASHSYADADLRKVVENFVNLYENLDTCNDVNRKPSYSYTELVYLALMRSPNFCLPITEIYRYIESRFLFFKNSTREHWKNAARHSLSKTKCFTKIAVGRGSCNNGNLSRSTYLWCIVPQSIPSFARGDYRATLDKDIGNSNALRCGFYRANASHFWEQIGHYISRKMDVFRQLLSTSPDPGSIFQVQICRLSTDQSPQTLTPTPMSMLMPLYHPLTNQQPSYSGGSYDDPKESIFQPLKGPTTRGYANKTASATSTSTSCMHYEMPSSTSGAEYVKKPENTNDPWLSTTISSPTTSFSSIESDRRTPPLIRELARDSGNETLSSESSPEEYYKSLPSCRMQVNKNSRASTPLCTGKLRGEKDFNFVAIQDQNQVFMNQQETTSINYPLFPNAACDSVTNISTVYDFHGNNGSLPEVYPQYELTPETLSVYTAAEYPYSNHVSEQEADENPNTASILSWNE</sequence>
<dbReference type="GO" id="GO:0003677">
    <property type="term" value="F:DNA binding"/>
    <property type="evidence" value="ECO:0007669"/>
    <property type="project" value="UniProtKB-UniRule"/>
</dbReference>
<evidence type="ECO:0000313" key="11">
    <source>
        <dbReference type="Proteomes" id="UP001634394"/>
    </source>
</evidence>
<dbReference type="PRINTS" id="PR00053">
    <property type="entry name" value="FORKHEAD"/>
</dbReference>
<evidence type="ECO:0000256" key="7">
    <source>
        <dbReference type="SAM" id="MobiDB-lite"/>
    </source>
</evidence>
<evidence type="ECO:0000256" key="4">
    <source>
        <dbReference type="ARBA" id="ARBA00023163"/>
    </source>
</evidence>
<feature type="compositionally biased region" description="Low complexity" evidence="7">
    <location>
        <begin position="322"/>
        <end position="335"/>
    </location>
</feature>
<dbReference type="Pfam" id="PF00250">
    <property type="entry name" value="Forkhead"/>
    <property type="match status" value="1"/>
</dbReference>
<dbReference type="InterPro" id="IPR001766">
    <property type="entry name" value="Fork_head_dom"/>
</dbReference>
<dbReference type="InterPro" id="IPR036388">
    <property type="entry name" value="WH-like_DNA-bd_sf"/>
</dbReference>
<dbReference type="PANTHER" id="PTHR13962">
    <property type="entry name" value="FORKHEAD BOX PROTEIN N3-LIKE PROTEIN-RELATED"/>
    <property type="match status" value="1"/>
</dbReference>
<name>A0ABD3Y0V5_SINWO</name>
<keyword evidence="5 6" id="KW-0539">Nucleus</keyword>
<dbReference type="GO" id="GO:0005634">
    <property type="term" value="C:nucleus"/>
    <property type="evidence" value="ECO:0007669"/>
    <property type="project" value="UniProtKB-SubCell"/>
</dbReference>
<feature type="region of interest" description="Disordered" evidence="7">
    <location>
        <begin position="475"/>
        <end position="495"/>
    </location>
</feature>
<dbReference type="SUPFAM" id="SSF46785">
    <property type="entry name" value="Winged helix' DNA-binding domain"/>
    <property type="match status" value="1"/>
</dbReference>
<evidence type="ECO:0000256" key="1">
    <source>
        <dbReference type="ARBA" id="ARBA00004123"/>
    </source>
</evidence>
<comment type="caution">
    <text evidence="10">The sequence shown here is derived from an EMBL/GenBank/DDBJ whole genome shotgun (WGS) entry which is preliminary data.</text>
</comment>
<proteinExistence type="predicted"/>
<organism evidence="10 11">
    <name type="scientific">Sinanodonta woodiana</name>
    <name type="common">Chinese pond mussel</name>
    <name type="synonym">Anodonta woodiana</name>
    <dbReference type="NCBI Taxonomy" id="1069815"/>
    <lineage>
        <taxon>Eukaryota</taxon>
        <taxon>Metazoa</taxon>
        <taxon>Spiralia</taxon>
        <taxon>Lophotrochozoa</taxon>
        <taxon>Mollusca</taxon>
        <taxon>Bivalvia</taxon>
        <taxon>Autobranchia</taxon>
        <taxon>Heteroconchia</taxon>
        <taxon>Palaeoheterodonta</taxon>
        <taxon>Unionida</taxon>
        <taxon>Unionoidea</taxon>
        <taxon>Unionidae</taxon>
        <taxon>Unioninae</taxon>
        <taxon>Sinanodonta</taxon>
    </lineage>
</organism>
<keyword evidence="4" id="KW-0804">Transcription</keyword>
<dbReference type="PROSITE" id="PS50039">
    <property type="entry name" value="FORK_HEAD_3"/>
    <property type="match status" value="1"/>
</dbReference>
<dbReference type="SMART" id="SM00339">
    <property type="entry name" value="FH"/>
    <property type="match status" value="1"/>
</dbReference>
<dbReference type="Gene3D" id="1.10.10.10">
    <property type="entry name" value="Winged helix-like DNA-binding domain superfamily/Winged helix DNA-binding domain"/>
    <property type="match status" value="1"/>
</dbReference>
<dbReference type="PANTHER" id="PTHR13962:SF17">
    <property type="entry name" value="FORKHEAD BOX PROTEIN N4"/>
    <property type="match status" value="1"/>
</dbReference>
<evidence type="ECO:0000256" key="5">
    <source>
        <dbReference type="ARBA" id="ARBA00023242"/>
    </source>
</evidence>
<protein>
    <recommendedName>
        <fullName evidence="8">Fork-head domain-containing protein</fullName>
    </recommendedName>
</protein>
<feature type="DNA-binding region" description="Fork-head" evidence="6">
    <location>
        <begin position="68"/>
        <end position="170"/>
    </location>
</feature>
<evidence type="ECO:0000259" key="8">
    <source>
        <dbReference type="PROSITE" id="PS50039"/>
    </source>
</evidence>
<keyword evidence="2" id="KW-0805">Transcription regulation</keyword>
<comment type="subcellular location">
    <subcellularLocation>
        <location evidence="1 6">Nucleus</location>
    </subcellularLocation>
</comment>
<keyword evidence="3 6" id="KW-0238">DNA-binding</keyword>
<evidence type="ECO:0000313" key="9">
    <source>
        <dbReference type="EMBL" id="KAL3891963.1"/>
    </source>
</evidence>
<dbReference type="AlphaFoldDB" id="A0ABD3Y0V5"/>
<feature type="domain" description="Fork-head" evidence="8">
    <location>
        <begin position="68"/>
        <end position="170"/>
    </location>
</feature>
<dbReference type="InterPro" id="IPR047119">
    <property type="entry name" value="FOXN2/3-like"/>
</dbReference>
<evidence type="ECO:0000256" key="2">
    <source>
        <dbReference type="ARBA" id="ARBA00023015"/>
    </source>
</evidence>